<dbReference type="EMBL" id="CAJZBQ010000007">
    <property type="protein sequence ID" value="CAG9312550.1"/>
    <property type="molecule type" value="Genomic_DNA"/>
</dbReference>
<comment type="caution">
    <text evidence="1">The sequence shown here is derived from an EMBL/GenBank/DDBJ whole genome shotgun (WGS) entry which is preliminary data.</text>
</comment>
<dbReference type="Proteomes" id="UP001162131">
    <property type="component" value="Unassembled WGS sequence"/>
</dbReference>
<name>A0AAU9ISS0_9CILI</name>
<sequence length="66" mass="8193">MCKIKEICADDTSFHEGRRQTLNIIPESKFRFMENFRIYKKHLVYRMLNYRRQIYLNKTCRNDAML</sequence>
<gene>
    <name evidence="1" type="ORF">BSTOLATCC_MIC6944</name>
</gene>
<keyword evidence="2" id="KW-1185">Reference proteome</keyword>
<reference evidence="1" key="1">
    <citation type="submission" date="2021-09" db="EMBL/GenBank/DDBJ databases">
        <authorList>
            <consortium name="AG Swart"/>
            <person name="Singh M."/>
            <person name="Singh A."/>
            <person name="Seah K."/>
            <person name="Emmerich C."/>
        </authorList>
    </citation>
    <scope>NUCLEOTIDE SEQUENCE</scope>
    <source>
        <strain evidence="1">ATCC30299</strain>
    </source>
</reference>
<proteinExistence type="predicted"/>
<dbReference type="AlphaFoldDB" id="A0AAU9ISS0"/>
<protein>
    <submittedName>
        <fullName evidence="1">Uncharacterized protein</fullName>
    </submittedName>
</protein>
<evidence type="ECO:0000313" key="1">
    <source>
        <dbReference type="EMBL" id="CAG9312550.1"/>
    </source>
</evidence>
<organism evidence="1 2">
    <name type="scientific">Blepharisma stoltei</name>
    <dbReference type="NCBI Taxonomy" id="1481888"/>
    <lineage>
        <taxon>Eukaryota</taxon>
        <taxon>Sar</taxon>
        <taxon>Alveolata</taxon>
        <taxon>Ciliophora</taxon>
        <taxon>Postciliodesmatophora</taxon>
        <taxon>Heterotrichea</taxon>
        <taxon>Heterotrichida</taxon>
        <taxon>Blepharismidae</taxon>
        <taxon>Blepharisma</taxon>
    </lineage>
</organism>
<evidence type="ECO:0000313" key="2">
    <source>
        <dbReference type="Proteomes" id="UP001162131"/>
    </source>
</evidence>
<accession>A0AAU9ISS0</accession>